<keyword evidence="9" id="KW-1185">Reference proteome</keyword>
<proteinExistence type="inferred from homology"/>
<keyword evidence="2" id="KW-0121">Carboxypeptidase</keyword>
<dbReference type="RefSeq" id="WP_204015489.1">
    <property type="nucleotide sequence ID" value="NZ_BOOZ01000081.1"/>
</dbReference>
<dbReference type="Proteomes" id="UP000647017">
    <property type="component" value="Unassembled WGS sequence"/>
</dbReference>
<evidence type="ECO:0000313" key="9">
    <source>
        <dbReference type="Proteomes" id="UP000647017"/>
    </source>
</evidence>
<dbReference type="SUPFAM" id="SSF141986">
    <property type="entry name" value="LD-carboxypeptidase A C-terminal domain-like"/>
    <property type="match status" value="1"/>
</dbReference>
<dbReference type="InterPro" id="IPR040449">
    <property type="entry name" value="Peptidase_S66_N"/>
</dbReference>
<dbReference type="EMBL" id="BOOZ01000081">
    <property type="protein sequence ID" value="GIJ13135.1"/>
    <property type="molecule type" value="Genomic_DNA"/>
</dbReference>
<evidence type="ECO:0000259" key="6">
    <source>
        <dbReference type="Pfam" id="PF02016"/>
    </source>
</evidence>
<sequence>MPTTIRPPAAPPGSTVAVVATSSPVGSDDLDRLVGYLRGRGYEVRTYPSCRATTGYLAGPAEQRAADLNAAFTDPDVRLIVPATGGKGAAQLLPLLDYDAIAANPTILTGMSDPSILLNAIHARTGLLTLHGPSGYDFFQRPVHDETATAFFDAITSGLTGREVPGKDWKIVRGAGTTVRGPVVGGHLGTIRALVGTDYLPDLDGAALILEDVFVGWVDIDAALTHLRLAGVFDRIAALVVGVPVDTSQGDAPDPTWDDLIVRCVGGKFPVITNVEFGHTHRKIPLPIGGVIELHLDDNSPVLRYRDDLIEAR</sequence>
<keyword evidence="5" id="KW-0720">Serine protease</keyword>
<dbReference type="InterPro" id="IPR040921">
    <property type="entry name" value="Peptidase_S66C"/>
</dbReference>
<dbReference type="PANTHER" id="PTHR30237">
    <property type="entry name" value="MURAMOYLTETRAPEPTIDE CARBOXYPEPTIDASE"/>
    <property type="match status" value="1"/>
</dbReference>
<organism evidence="8 9">
    <name type="scientific">Micromonospora andamanensis</name>
    <dbReference type="NCBI Taxonomy" id="1287068"/>
    <lineage>
        <taxon>Bacteria</taxon>
        <taxon>Bacillati</taxon>
        <taxon>Actinomycetota</taxon>
        <taxon>Actinomycetes</taxon>
        <taxon>Micromonosporales</taxon>
        <taxon>Micromonosporaceae</taxon>
        <taxon>Micromonospora</taxon>
    </lineage>
</organism>
<feature type="domain" description="LD-carboxypeptidase N-terminal" evidence="6">
    <location>
        <begin position="16"/>
        <end position="132"/>
    </location>
</feature>
<keyword evidence="3" id="KW-0645">Protease</keyword>
<keyword evidence="4" id="KW-0378">Hydrolase</keyword>
<evidence type="ECO:0000256" key="4">
    <source>
        <dbReference type="ARBA" id="ARBA00022801"/>
    </source>
</evidence>
<dbReference type="InterPro" id="IPR027478">
    <property type="entry name" value="LdcA_N"/>
</dbReference>
<dbReference type="Pfam" id="PF02016">
    <property type="entry name" value="Peptidase_S66"/>
    <property type="match status" value="1"/>
</dbReference>
<protein>
    <submittedName>
        <fullName evidence="8">LD-carboxypeptidase</fullName>
    </submittedName>
</protein>
<comment type="similarity">
    <text evidence="1">Belongs to the peptidase S66 family.</text>
</comment>
<dbReference type="PIRSF" id="PIRSF028757">
    <property type="entry name" value="LD-carboxypeptidase"/>
    <property type="match status" value="1"/>
</dbReference>
<gene>
    <name evidence="8" type="ORF">Van01_63490</name>
</gene>
<dbReference type="CDD" id="cd07025">
    <property type="entry name" value="Peptidase_S66"/>
    <property type="match status" value="1"/>
</dbReference>
<evidence type="ECO:0000313" key="8">
    <source>
        <dbReference type="EMBL" id="GIJ13135.1"/>
    </source>
</evidence>
<comment type="caution">
    <text evidence="8">The sequence shown here is derived from an EMBL/GenBank/DDBJ whole genome shotgun (WGS) entry which is preliminary data.</text>
</comment>
<evidence type="ECO:0000259" key="7">
    <source>
        <dbReference type="Pfam" id="PF17676"/>
    </source>
</evidence>
<evidence type="ECO:0000256" key="5">
    <source>
        <dbReference type="ARBA" id="ARBA00022825"/>
    </source>
</evidence>
<dbReference type="SUPFAM" id="SSF52317">
    <property type="entry name" value="Class I glutamine amidotransferase-like"/>
    <property type="match status" value="1"/>
</dbReference>
<dbReference type="PANTHER" id="PTHR30237:SF2">
    <property type="entry name" value="MUREIN TETRAPEPTIDE CARBOXYPEPTIDASE"/>
    <property type="match status" value="1"/>
</dbReference>
<dbReference type="InterPro" id="IPR027461">
    <property type="entry name" value="Carboxypeptidase_A_C_sf"/>
</dbReference>
<dbReference type="InterPro" id="IPR029062">
    <property type="entry name" value="Class_I_gatase-like"/>
</dbReference>
<feature type="domain" description="LD-carboxypeptidase C-terminal" evidence="7">
    <location>
        <begin position="180"/>
        <end position="294"/>
    </location>
</feature>
<evidence type="ECO:0000256" key="3">
    <source>
        <dbReference type="ARBA" id="ARBA00022670"/>
    </source>
</evidence>
<accession>A0ABQ4I5F2</accession>
<evidence type="ECO:0000256" key="1">
    <source>
        <dbReference type="ARBA" id="ARBA00010233"/>
    </source>
</evidence>
<dbReference type="InterPro" id="IPR003507">
    <property type="entry name" value="S66_fam"/>
</dbReference>
<name>A0ABQ4I5F2_9ACTN</name>
<dbReference type="Gene3D" id="3.50.30.60">
    <property type="entry name" value="LD-carboxypeptidase A C-terminal domain-like"/>
    <property type="match status" value="1"/>
</dbReference>
<reference evidence="8 9" key="1">
    <citation type="submission" date="2021-01" db="EMBL/GenBank/DDBJ databases">
        <title>Whole genome shotgun sequence of Verrucosispora andamanensis NBRC 109075.</title>
        <authorList>
            <person name="Komaki H."/>
            <person name="Tamura T."/>
        </authorList>
    </citation>
    <scope>NUCLEOTIDE SEQUENCE [LARGE SCALE GENOMIC DNA]</scope>
    <source>
        <strain evidence="8 9">NBRC 109075</strain>
    </source>
</reference>
<dbReference type="Gene3D" id="3.40.50.10740">
    <property type="entry name" value="Class I glutamine amidotransferase-like"/>
    <property type="match status" value="1"/>
</dbReference>
<dbReference type="Pfam" id="PF17676">
    <property type="entry name" value="Peptidase_S66C"/>
    <property type="match status" value="1"/>
</dbReference>
<evidence type="ECO:0000256" key="2">
    <source>
        <dbReference type="ARBA" id="ARBA00022645"/>
    </source>
</evidence>